<keyword evidence="3" id="KW-1185">Reference proteome</keyword>
<evidence type="ECO:0000313" key="2">
    <source>
        <dbReference type="EMBL" id="SDS91644.1"/>
    </source>
</evidence>
<evidence type="ECO:0000313" key="3">
    <source>
        <dbReference type="Proteomes" id="UP000181956"/>
    </source>
</evidence>
<dbReference type="EMBL" id="LT629742">
    <property type="protein sequence ID" value="SDS91644.1"/>
    <property type="molecule type" value="Genomic_DNA"/>
</dbReference>
<accession>A0A1H1W3I5</accession>
<name>A0A1H1W3I5_9MICO</name>
<feature type="compositionally biased region" description="Basic and acidic residues" evidence="1">
    <location>
        <begin position="1"/>
        <end position="13"/>
    </location>
</feature>
<proteinExistence type="predicted"/>
<sequence>MARDVDDTGRIGEENTVTGETQDEPVMEQDAVSDREKLDGIIAQTIADVGSQRVRHIAGIVRERSAEAGLSIPEDEQASAISAAVGWNTAHHPAPGSAG</sequence>
<dbReference type="AlphaFoldDB" id="A0A1H1W3I5"/>
<feature type="region of interest" description="Disordered" evidence="1">
    <location>
        <begin position="1"/>
        <end position="35"/>
    </location>
</feature>
<organism evidence="2 3">
    <name type="scientific">Microterricola viridarii</name>
    <dbReference type="NCBI Taxonomy" id="412690"/>
    <lineage>
        <taxon>Bacteria</taxon>
        <taxon>Bacillati</taxon>
        <taxon>Actinomycetota</taxon>
        <taxon>Actinomycetes</taxon>
        <taxon>Micrococcales</taxon>
        <taxon>Microbacteriaceae</taxon>
        <taxon>Microterricola</taxon>
    </lineage>
</organism>
<gene>
    <name evidence="2" type="ORF">SAMN04489834_2430</name>
</gene>
<dbReference type="STRING" id="412690.SAMN04489834_2430"/>
<evidence type="ECO:0000256" key="1">
    <source>
        <dbReference type="SAM" id="MobiDB-lite"/>
    </source>
</evidence>
<dbReference type="Proteomes" id="UP000181956">
    <property type="component" value="Chromosome I"/>
</dbReference>
<reference evidence="3" key="1">
    <citation type="submission" date="2016-10" db="EMBL/GenBank/DDBJ databases">
        <authorList>
            <person name="Varghese N."/>
            <person name="Submissions S."/>
        </authorList>
    </citation>
    <scope>NUCLEOTIDE SEQUENCE [LARGE SCALE GENOMIC DNA]</scope>
    <source>
        <strain evidence="3">DSM 21772</strain>
    </source>
</reference>
<protein>
    <submittedName>
        <fullName evidence="2">Uncharacterized protein</fullName>
    </submittedName>
</protein>